<sequence length="165" mass="18323">MVVQKNEKREEDEGNEPRAVRLAGQISLVKAKTKKKKKRKTTTPDFVCLVHSEQDALHQDDGHNTWKNHDRTAELYCTAVVWKARNHRLGHLGRSVERNSLDQASKKHYVNCFSVHFYNATASTSVHKPAPTCILCNSTGSTQSYSRTVNTTSSNDGGGCGGPLD</sequence>
<protein>
    <submittedName>
        <fullName evidence="2">Uncharacterized protein</fullName>
    </submittedName>
</protein>
<dbReference type="Proteomes" id="UP000054632">
    <property type="component" value="Unassembled WGS sequence"/>
</dbReference>
<evidence type="ECO:0000313" key="2">
    <source>
        <dbReference type="EMBL" id="KRY72844.1"/>
    </source>
</evidence>
<comment type="caution">
    <text evidence="2">The sequence shown here is derived from an EMBL/GenBank/DDBJ whole genome shotgun (WGS) entry which is preliminary data.</text>
</comment>
<proteinExistence type="predicted"/>
<organism evidence="2 3">
    <name type="scientific">Trichinella pseudospiralis</name>
    <name type="common">Parasitic roundworm</name>
    <dbReference type="NCBI Taxonomy" id="6337"/>
    <lineage>
        <taxon>Eukaryota</taxon>
        <taxon>Metazoa</taxon>
        <taxon>Ecdysozoa</taxon>
        <taxon>Nematoda</taxon>
        <taxon>Enoplea</taxon>
        <taxon>Dorylaimia</taxon>
        <taxon>Trichinellida</taxon>
        <taxon>Trichinellidae</taxon>
        <taxon>Trichinella</taxon>
    </lineage>
</organism>
<dbReference type="EMBL" id="JYDR01000040">
    <property type="protein sequence ID" value="KRY72844.1"/>
    <property type="molecule type" value="Genomic_DNA"/>
</dbReference>
<reference evidence="2 3" key="1">
    <citation type="submission" date="2015-01" db="EMBL/GenBank/DDBJ databases">
        <title>Evolution of Trichinella species and genotypes.</title>
        <authorList>
            <person name="Korhonen P.K."/>
            <person name="Edoardo P."/>
            <person name="Giuseppe L.R."/>
            <person name="Gasser R.B."/>
        </authorList>
    </citation>
    <scope>NUCLEOTIDE SEQUENCE [LARGE SCALE GENOMIC DNA]</scope>
    <source>
        <strain evidence="2">ISS13</strain>
    </source>
</reference>
<name>A0A0V1EGP2_TRIPS</name>
<accession>A0A0V1EGP2</accession>
<evidence type="ECO:0000313" key="3">
    <source>
        <dbReference type="Proteomes" id="UP000054632"/>
    </source>
</evidence>
<dbReference type="AlphaFoldDB" id="A0A0V1EGP2"/>
<gene>
    <name evidence="2" type="ORF">T4A_952</name>
</gene>
<feature type="compositionally biased region" description="Gly residues" evidence="1">
    <location>
        <begin position="156"/>
        <end position="165"/>
    </location>
</feature>
<feature type="compositionally biased region" description="Polar residues" evidence="1">
    <location>
        <begin position="141"/>
        <end position="155"/>
    </location>
</feature>
<evidence type="ECO:0000256" key="1">
    <source>
        <dbReference type="SAM" id="MobiDB-lite"/>
    </source>
</evidence>
<feature type="region of interest" description="Disordered" evidence="1">
    <location>
        <begin position="141"/>
        <end position="165"/>
    </location>
</feature>